<feature type="compositionally biased region" description="Polar residues" evidence="1">
    <location>
        <begin position="381"/>
        <end position="412"/>
    </location>
</feature>
<dbReference type="Gene3D" id="1.20.5.340">
    <property type="match status" value="1"/>
</dbReference>
<feature type="compositionally biased region" description="Basic and acidic residues" evidence="1">
    <location>
        <begin position="549"/>
        <end position="561"/>
    </location>
</feature>
<dbReference type="AlphaFoldDB" id="A0AAE3K3W0"/>
<dbReference type="RefSeq" id="WP_250595070.1">
    <property type="nucleotide sequence ID" value="NZ_JAKRVY010000002.1"/>
</dbReference>
<dbReference type="Proteomes" id="UP001202674">
    <property type="component" value="Unassembled WGS sequence"/>
</dbReference>
<feature type="compositionally biased region" description="Low complexity" evidence="1">
    <location>
        <begin position="198"/>
        <end position="220"/>
    </location>
</feature>
<accession>A0AAE3K3W0</accession>
<gene>
    <name evidence="3" type="ORF">AArcSt11_04635</name>
</gene>
<feature type="compositionally biased region" description="Acidic residues" evidence="1">
    <location>
        <begin position="221"/>
        <end position="234"/>
    </location>
</feature>
<sequence length="870" mass="93232">MNTRTLERVERWESRPFSGGYEGLRDLAGTEFTGAVETAGTWLFMLNGRIIGVHDGSIEAFEDASGTAHVAPEPALPLLFTMWEGETETRAKYYTEDTPVSEVDNTLTSGSFTGYLELSENVLSGDYFVVYYGGRSMSAAFVGTREELVGDDEAFERANDEVGIYEVVDAEVDVIEIPEADPEPETVEGAGTSAEGLDSSPEPSESAPDPSTVDPTPTTDETAETAGEIEDASEEVSTTAPDASTGGQTSAQPGEEAEYTNESETVESIDPTADAAPDPVESDEAATRESGSLGNSGQPSDVADETTSATAGENRGTDDESTADRIDNPTATEQSDDRPVDGSVTAEPPSDESEEIAEHTPNRDTEERVGGSVDDTPIAGETTTDKATASETGPGETTASDTAPDEPTTSDADTGAVAAPERTVSETPSGADTPSGDSADTPEDPIGAEADWRETTVIPSLDPVHTEHPEPDAEDATGKASGSTSTARSAPEQTSQERSAAGSDRQTRSTPDRRESTTTEQRHDEGGAQAGNSTRTPPSGDQQTTAETVPKERLAEREERIDELEAKIEQLDATREELRTERDELAAENESLADTVEQLEREVERLRSERDELQSTLEAAGKTAYDSSQQIQPTQAISGTNLFIRYGSKGEATLEAAHDSAATAEDVNANLQLERHTTFEADSVAVQGEPYDTFLDGTLEMQFVDWIVETLLYEIQDTGNQSGLSDLYDAIPEIDRVELEGEIELTYTENGEEVTEVAAFDVVFRNRMGEPLIVADISDSRDPAGERMLVELESDASRVKESSETLSAAFLVTSSFFEPGALEAASEATSGSFLSRDSRMSFVKQSRKQGYHLCLVEARGDEFHLNVPEL</sequence>
<protein>
    <recommendedName>
        <fullName evidence="2">DUF7527 domain-containing protein</fullName>
    </recommendedName>
</protein>
<feature type="compositionally biased region" description="Polar residues" evidence="1">
    <location>
        <begin position="480"/>
        <end position="498"/>
    </location>
</feature>
<feature type="compositionally biased region" description="Polar residues" evidence="1">
    <location>
        <begin position="425"/>
        <end position="438"/>
    </location>
</feature>
<dbReference type="InterPro" id="IPR055949">
    <property type="entry name" value="DUF7527"/>
</dbReference>
<feature type="compositionally biased region" description="Acidic residues" evidence="1">
    <location>
        <begin position="255"/>
        <end position="267"/>
    </location>
</feature>
<feature type="compositionally biased region" description="Polar residues" evidence="1">
    <location>
        <begin position="235"/>
        <end position="252"/>
    </location>
</feature>
<reference evidence="3 4" key="1">
    <citation type="journal article" date="2022" name="Syst. Appl. Microbiol.">
        <title>Natronocalculus amylovorans gen. nov., sp. nov., and Natranaeroarchaeum aerophilus sp. nov., dominant culturable amylolytic natronoarchaea from hypersaline soda lakes in southwestern Siberia.</title>
        <authorList>
            <person name="Sorokin D.Y."/>
            <person name="Elcheninov A.G."/>
            <person name="Khizhniak T.V."/>
            <person name="Koenen M."/>
            <person name="Bale N.J."/>
            <person name="Damste J.S.S."/>
            <person name="Kublanov I.V."/>
        </authorList>
    </citation>
    <scope>NUCLEOTIDE SEQUENCE [LARGE SCALE GENOMIC DNA]</scope>
    <source>
        <strain evidence="3 4">AArc-St1-1</strain>
    </source>
</reference>
<feature type="domain" description="DUF7527" evidence="2">
    <location>
        <begin position="631"/>
        <end position="870"/>
    </location>
</feature>
<proteinExistence type="predicted"/>
<evidence type="ECO:0000256" key="1">
    <source>
        <dbReference type="SAM" id="MobiDB-lite"/>
    </source>
</evidence>
<evidence type="ECO:0000313" key="3">
    <source>
        <dbReference type="EMBL" id="MCL9812937.1"/>
    </source>
</evidence>
<feature type="compositionally biased region" description="Basic and acidic residues" evidence="1">
    <location>
        <begin position="505"/>
        <end position="526"/>
    </location>
</feature>
<keyword evidence="4" id="KW-1185">Reference proteome</keyword>
<feature type="compositionally biased region" description="Polar residues" evidence="1">
    <location>
        <begin position="530"/>
        <end position="547"/>
    </location>
</feature>
<dbReference type="EMBL" id="JAKRVY010000002">
    <property type="protein sequence ID" value="MCL9812937.1"/>
    <property type="molecule type" value="Genomic_DNA"/>
</dbReference>
<feature type="region of interest" description="Disordered" evidence="1">
    <location>
        <begin position="177"/>
        <end position="561"/>
    </location>
</feature>
<feature type="compositionally biased region" description="Basic and acidic residues" evidence="1">
    <location>
        <begin position="356"/>
        <end position="369"/>
    </location>
</feature>
<feature type="compositionally biased region" description="Polar residues" evidence="1">
    <location>
        <begin position="289"/>
        <end position="311"/>
    </location>
</feature>
<comment type="caution">
    <text evidence="3">The sequence shown here is derived from an EMBL/GenBank/DDBJ whole genome shotgun (WGS) entry which is preliminary data.</text>
</comment>
<evidence type="ECO:0000259" key="2">
    <source>
        <dbReference type="Pfam" id="PF24371"/>
    </source>
</evidence>
<organism evidence="3 4">
    <name type="scientific">Natranaeroarchaeum aerophilus</name>
    <dbReference type="NCBI Taxonomy" id="2917711"/>
    <lineage>
        <taxon>Archaea</taxon>
        <taxon>Methanobacteriati</taxon>
        <taxon>Methanobacteriota</taxon>
        <taxon>Stenosarchaea group</taxon>
        <taxon>Halobacteria</taxon>
        <taxon>Halobacteriales</taxon>
        <taxon>Natronoarchaeaceae</taxon>
        <taxon>Natranaeroarchaeum</taxon>
    </lineage>
</organism>
<evidence type="ECO:0000313" key="4">
    <source>
        <dbReference type="Proteomes" id="UP001202674"/>
    </source>
</evidence>
<feature type="compositionally biased region" description="Acidic residues" evidence="1">
    <location>
        <begin position="177"/>
        <end position="186"/>
    </location>
</feature>
<feature type="compositionally biased region" description="Basic and acidic residues" evidence="1">
    <location>
        <begin position="315"/>
        <end position="327"/>
    </location>
</feature>
<dbReference type="Pfam" id="PF24371">
    <property type="entry name" value="DUF7527"/>
    <property type="match status" value="1"/>
</dbReference>
<name>A0AAE3K3W0_9EURY</name>